<keyword evidence="8" id="KW-0106">Calcium</keyword>
<keyword evidence="4" id="KW-0272">Extracellular matrix</keyword>
<comment type="similarity">
    <text evidence="2">Belongs to the fibrillin family.</text>
</comment>
<dbReference type="PROSITE" id="PS00022">
    <property type="entry name" value="EGF_1"/>
    <property type="match status" value="1"/>
</dbReference>
<dbReference type="InterPro" id="IPR000152">
    <property type="entry name" value="EGF-type_Asp/Asn_hydroxyl_site"/>
</dbReference>
<dbReference type="PANTHER" id="PTHR47333">
    <property type="entry name" value="VON WILLEBRAND FACTOR C AND EGF DOMAIN-CONTAINING PROTEIN"/>
    <property type="match status" value="1"/>
</dbReference>
<feature type="domain" description="EGF-like" evidence="13">
    <location>
        <begin position="515"/>
        <end position="554"/>
    </location>
</feature>
<feature type="domain" description="EGF-like" evidence="13">
    <location>
        <begin position="2253"/>
        <end position="2294"/>
    </location>
</feature>
<dbReference type="FunFam" id="2.10.25.10:FF:000005">
    <property type="entry name" value="Fibrillin 2"/>
    <property type="match status" value="2"/>
</dbReference>
<keyword evidence="7" id="KW-0677">Repeat</keyword>
<feature type="disulfide bond" evidence="11">
    <location>
        <begin position="2011"/>
        <end position="2021"/>
    </location>
</feature>
<dbReference type="InterPro" id="IPR001881">
    <property type="entry name" value="EGF-like_Ca-bd_dom"/>
</dbReference>
<dbReference type="FunFam" id="2.10.25.10:FF:000087">
    <property type="entry name" value="Fibrillin 2"/>
    <property type="match status" value="1"/>
</dbReference>
<feature type="domain" description="EGF-like" evidence="13">
    <location>
        <begin position="1469"/>
        <end position="1505"/>
    </location>
</feature>
<feature type="disulfide bond" evidence="11">
    <location>
        <begin position="169"/>
        <end position="178"/>
    </location>
</feature>
<feature type="disulfide bond" evidence="11">
    <location>
        <begin position="918"/>
        <end position="928"/>
    </location>
</feature>
<dbReference type="InterPro" id="IPR052080">
    <property type="entry name" value="vWF_C/EGF_Fibrillin"/>
</dbReference>
<dbReference type="FunFam" id="2.10.25.10:FF:000171">
    <property type="entry name" value="Fibrillin 2"/>
    <property type="match status" value="1"/>
</dbReference>
<keyword evidence="10" id="KW-0325">Glycoprotein</keyword>
<dbReference type="FunFam" id="2.10.25.10:FF:000131">
    <property type="entry name" value="Fibrillin 2"/>
    <property type="match status" value="1"/>
</dbReference>
<feature type="domain" description="EGF-like" evidence="13">
    <location>
        <begin position="1881"/>
        <end position="1922"/>
    </location>
</feature>
<dbReference type="InterPro" id="IPR017878">
    <property type="entry name" value="TB_dom"/>
</dbReference>
<dbReference type="InterPro" id="IPR024731">
    <property type="entry name" value="NELL2-like_EGF"/>
</dbReference>
<feature type="domain" description="EGF-like" evidence="13">
    <location>
        <begin position="1017"/>
        <end position="1058"/>
    </location>
</feature>
<dbReference type="Gene3D" id="3.90.290.10">
    <property type="entry name" value="TGF-beta binding (TB) domain"/>
    <property type="match status" value="9"/>
</dbReference>
<dbReference type="Pfam" id="PF07645">
    <property type="entry name" value="EGF_CA"/>
    <property type="match status" value="26"/>
</dbReference>
<feature type="domain" description="EGF-like" evidence="13">
    <location>
        <begin position="2555"/>
        <end position="2592"/>
    </location>
</feature>
<dbReference type="SMART" id="SM00181">
    <property type="entry name" value="EGF"/>
    <property type="match status" value="37"/>
</dbReference>
<dbReference type="FunFam" id="2.10.25.10:FF:000086">
    <property type="entry name" value="Fibrillin 2"/>
    <property type="match status" value="1"/>
</dbReference>
<feature type="domain" description="TB" evidence="14">
    <location>
        <begin position="2490"/>
        <end position="2543"/>
    </location>
</feature>
<dbReference type="FunFam" id="2.10.25.10:FF:000096">
    <property type="entry name" value="Putative fibrillin 2"/>
    <property type="match status" value="1"/>
</dbReference>
<comment type="subcellular location">
    <subcellularLocation>
        <location evidence="1">Secreted</location>
        <location evidence="1">Extracellular space</location>
        <location evidence="1">Extracellular matrix</location>
    </subcellularLocation>
</comment>
<feature type="domain" description="EGF-like" evidence="13">
    <location>
        <begin position="2155"/>
        <end position="2196"/>
    </location>
</feature>
<dbReference type="FunFam" id="3.90.290.10:FF:000011">
    <property type="entry name" value="Fibrillin 2"/>
    <property type="match status" value="1"/>
</dbReference>
<dbReference type="InterPro" id="IPR026823">
    <property type="entry name" value="cEGF"/>
</dbReference>
<dbReference type="FunFam" id="2.10.25.10:FF:000049">
    <property type="entry name" value="Fibrillin 2"/>
    <property type="match status" value="2"/>
</dbReference>
<dbReference type="GO" id="GO:0001527">
    <property type="term" value="C:microfibril"/>
    <property type="evidence" value="ECO:0007669"/>
    <property type="project" value="UniProtKB-ARBA"/>
</dbReference>
<dbReference type="InterPro" id="IPR018097">
    <property type="entry name" value="EGF_Ca-bd_CS"/>
</dbReference>
<evidence type="ECO:0000256" key="10">
    <source>
        <dbReference type="ARBA" id="ARBA00023180"/>
    </source>
</evidence>
<dbReference type="SMART" id="SM00179">
    <property type="entry name" value="EGF_CA"/>
    <property type="match status" value="35"/>
</dbReference>
<dbReference type="FunFam" id="3.90.290.10:FF:000006">
    <property type="entry name" value="Fibrillin 2"/>
    <property type="match status" value="1"/>
</dbReference>
<dbReference type="FunFam" id="2.10.25.10:FF:000014">
    <property type="entry name" value="Latent-transforming growth factor beta-binding protein 3"/>
    <property type="match status" value="2"/>
</dbReference>
<feature type="domain" description="EGF-like" evidence="13">
    <location>
        <begin position="2400"/>
        <end position="2443"/>
    </location>
</feature>
<comment type="caution">
    <text evidence="15">The sequence shown here is derived from an EMBL/GenBank/DDBJ whole genome shotgun (WGS) entry which is preliminary data.</text>
</comment>
<feature type="domain" description="EGF-like" evidence="13">
    <location>
        <begin position="2007"/>
        <end position="2042"/>
    </location>
</feature>
<dbReference type="FunFam" id="2.10.25.10:FF:000010">
    <property type="entry name" value="Pro-epidermal growth factor"/>
    <property type="match status" value="1"/>
</dbReference>
<feature type="region of interest" description="Disordered" evidence="12">
    <location>
        <begin position="1664"/>
        <end position="1693"/>
    </location>
</feature>
<keyword evidence="3" id="KW-0964">Secreted</keyword>
<feature type="domain" description="TB" evidence="14">
    <location>
        <begin position="2206"/>
        <end position="2248"/>
    </location>
</feature>
<feature type="disulfide bond" evidence="11">
    <location>
        <begin position="519"/>
        <end position="529"/>
    </location>
</feature>
<feature type="domain" description="EGF-like" evidence="13">
    <location>
        <begin position="555"/>
        <end position="596"/>
    </location>
</feature>
<evidence type="ECO:0000313" key="15">
    <source>
        <dbReference type="EMBL" id="CAG08034.1"/>
    </source>
</evidence>
<feature type="non-terminal residue" evidence="15">
    <location>
        <position position="1"/>
    </location>
</feature>
<feature type="domain" description="EGF-like" evidence="13">
    <location>
        <begin position="1510"/>
        <end position="1550"/>
    </location>
</feature>
<feature type="compositionally biased region" description="Low complexity" evidence="12">
    <location>
        <begin position="2701"/>
        <end position="2717"/>
    </location>
</feature>
<feature type="domain" description="EGF-like" evidence="13">
    <location>
        <begin position="2089"/>
        <end position="2128"/>
    </location>
</feature>
<dbReference type="FunFam" id="3.90.290.10:FF:000005">
    <property type="entry name" value="Fibrillin 2"/>
    <property type="match status" value="1"/>
</dbReference>
<feature type="domain" description="EGF-like" evidence="13">
    <location>
        <begin position="626"/>
        <end position="666"/>
    </location>
</feature>
<dbReference type="FunFam" id="2.10.25.10:FF:000071">
    <property type="entry name" value="Fibrillin 2"/>
    <property type="match status" value="1"/>
</dbReference>
<feature type="domain" description="TB" evidence="14">
    <location>
        <begin position="713"/>
        <end position="758"/>
    </location>
</feature>
<dbReference type="SUPFAM" id="SSF57196">
    <property type="entry name" value="EGF/Laminin"/>
    <property type="match status" value="12"/>
</dbReference>
<feature type="domain" description="EGF-like" evidence="13">
    <location>
        <begin position="2046"/>
        <end position="2088"/>
    </location>
</feature>
<feature type="domain" description="EGF-like" evidence="13">
    <location>
        <begin position="1923"/>
        <end position="1964"/>
    </location>
</feature>
<feature type="disulfide bond" evidence="11">
    <location>
        <begin position="151"/>
        <end position="161"/>
    </location>
</feature>
<dbReference type="FunFam" id="2.10.25.10:FF:000003">
    <property type="entry name" value="fibrillin-1 isoform X1"/>
    <property type="match status" value="12"/>
</dbReference>
<dbReference type="InterPro" id="IPR036773">
    <property type="entry name" value="TB_dom_sf"/>
</dbReference>
<feature type="non-terminal residue" evidence="15">
    <location>
        <position position="3019"/>
    </location>
</feature>
<dbReference type="FunFam" id="2.10.25.10:FF:000133">
    <property type="entry name" value="Fibrillin 3"/>
    <property type="match status" value="1"/>
</dbReference>
<evidence type="ECO:0000256" key="12">
    <source>
        <dbReference type="SAM" id="MobiDB-lite"/>
    </source>
</evidence>
<dbReference type="GO" id="GO:0030855">
    <property type="term" value="P:epithelial cell differentiation"/>
    <property type="evidence" value="ECO:0007669"/>
    <property type="project" value="UniProtKB-ARBA"/>
</dbReference>
<dbReference type="PROSITE" id="PS50026">
    <property type="entry name" value="EGF_3"/>
    <property type="match status" value="32"/>
</dbReference>
<dbReference type="Pfam" id="PF18193">
    <property type="entry name" value="Fibrillin_U_N"/>
    <property type="match status" value="1"/>
</dbReference>
<feature type="domain" description="EGF-like" evidence="13">
    <location>
        <begin position="1386"/>
        <end position="1424"/>
    </location>
</feature>
<keyword evidence="9 11" id="KW-1015">Disulfide bond</keyword>
<name>Q4RU98_TETNG</name>
<evidence type="ECO:0000259" key="13">
    <source>
        <dbReference type="PROSITE" id="PS50026"/>
    </source>
</evidence>
<dbReference type="Pfam" id="PF12662">
    <property type="entry name" value="cEGF"/>
    <property type="match status" value="3"/>
</dbReference>
<feature type="domain" description="EGF-like" evidence="13">
    <location>
        <begin position="1303"/>
        <end position="1340"/>
    </location>
</feature>
<dbReference type="FunFam" id="2.10.25.10:FF:000149">
    <property type="entry name" value="Fibrillin 2"/>
    <property type="match status" value="1"/>
</dbReference>
<dbReference type="FunFam" id="2.10.25.10:FF:000038">
    <property type="entry name" value="Fibrillin 2"/>
    <property type="match status" value="1"/>
</dbReference>
<dbReference type="PANTHER" id="PTHR47333:SF5">
    <property type="entry name" value="FIBRILLIN-3"/>
    <property type="match status" value="1"/>
</dbReference>
<organism evidence="15">
    <name type="scientific">Tetraodon nigroviridis</name>
    <name type="common">Spotted green pufferfish</name>
    <name type="synonym">Chelonodon nigroviridis</name>
    <dbReference type="NCBI Taxonomy" id="99883"/>
    <lineage>
        <taxon>Eukaryota</taxon>
        <taxon>Metazoa</taxon>
        <taxon>Chordata</taxon>
        <taxon>Craniata</taxon>
        <taxon>Vertebrata</taxon>
        <taxon>Euteleostomi</taxon>
        <taxon>Actinopterygii</taxon>
        <taxon>Neopterygii</taxon>
        <taxon>Teleostei</taxon>
        <taxon>Neoteleostei</taxon>
        <taxon>Acanthomorphata</taxon>
        <taxon>Eupercaria</taxon>
        <taxon>Tetraodontiformes</taxon>
        <taxon>Tetradontoidea</taxon>
        <taxon>Tetraodontidae</taxon>
        <taxon>Tetraodon</taxon>
    </lineage>
</organism>
<evidence type="ECO:0000256" key="7">
    <source>
        <dbReference type="ARBA" id="ARBA00022737"/>
    </source>
</evidence>
<evidence type="ECO:0000256" key="8">
    <source>
        <dbReference type="ARBA" id="ARBA00022837"/>
    </source>
</evidence>
<feature type="domain" description="EGF-like" evidence="13">
    <location>
        <begin position="247"/>
        <end position="288"/>
    </location>
</feature>
<protein>
    <submittedName>
        <fullName evidence="15">(spotted green pufferfish) hypothetical protein</fullName>
    </submittedName>
</protein>
<dbReference type="PIRSF" id="PIRSF036312">
    <property type="entry name" value="Fibrillin"/>
    <property type="match status" value="1"/>
</dbReference>
<dbReference type="FunFam" id="3.90.290.10:FF:000007">
    <property type="entry name" value="Fibrillin 2"/>
    <property type="match status" value="1"/>
</dbReference>
<dbReference type="SUPFAM" id="SSF57581">
    <property type="entry name" value="TB module/8-cys domain"/>
    <property type="match status" value="9"/>
</dbReference>
<accession>Q4RU98</accession>
<feature type="domain" description="EGF-like" evidence="13">
    <location>
        <begin position="289"/>
        <end position="330"/>
    </location>
</feature>
<dbReference type="InterPro" id="IPR049883">
    <property type="entry name" value="NOTCH1_EGF-like"/>
</dbReference>
<dbReference type="OrthoDB" id="4062651at2759"/>
<dbReference type="EMBL" id="CAAE01014995">
    <property type="protein sequence ID" value="CAG08034.1"/>
    <property type="molecule type" value="Genomic_DNA"/>
</dbReference>
<proteinExistence type="inferred from homology"/>
<feature type="domain" description="TB" evidence="14">
    <location>
        <begin position="185"/>
        <end position="228"/>
    </location>
</feature>
<feature type="domain" description="EGF-like" evidence="13">
    <location>
        <begin position="1345"/>
        <end position="1385"/>
    </location>
</feature>
<evidence type="ECO:0000256" key="1">
    <source>
        <dbReference type="ARBA" id="ARBA00004498"/>
    </source>
</evidence>
<evidence type="ECO:0000256" key="4">
    <source>
        <dbReference type="ARBA" id="ARBA00022530"/>
    </source>
</evidence>
<dbReference type="CDD" id="cd00054">
    <property type="entry name" value="EGF_CA"/>
    <property type="match status" value="26"/>
</dbReference>
<dbReference type="Pfam" id="PF12661">
    <property type="entry name" value="hEGF"/>
    <property type="match status" value="2"/>
</dbReference>
<keyword evidence="5 11" id="KW-0245">EGF-like domain</keyword>
<dbReference type="Pfam" id="PF00683">
    <property type="entry name" value="TB"/>
    <property type="match status" value="9"/>
</dbReference>
<dbReference type="FunFam" id="2.10.25.10:FF:000107">
    <property type="entry name" value="Fibrillin 2"/>
    <property type="match status" value="1"/>
</dbReference>
<dbReference type="SUPFAM" id="SSF57184">
    <property type="entry name" value="Growth factor receptor domain"/>
    <property type="match status" value="9"/>
</dbReference>
<evidence type="ECO:0000256" key="6">
    <source>
        <dbReference type="ARBA" id="ARBA00022729"/>
    </source>
</evidence>
<dbReference type="KEGG" id="tng:GSTEN00028894G001"/>
<feature type="domain" description="EGF-like" evidence="13">
    <location>
        <begin position="1694"/>
        <end position="1735"/>
    </location>
</feature>
<feature type="domain" description="EGF-like" evidence="13">
    <location>
        <begin position="2444"/>
        <end position="2485"/>
    </location>
</feature>
<dbReference type="PROSITE" id="PS51364">
    <property type="entry name" value="TB"/>
    <property type="match status" value="9"/>
</dbReference>
<dbReference type="GO" id="GO:0048731">
    <property type="term" value="P:system development"/>
    <property type="evidence" value="ECO:0007669"/>
    <property type="project" value="UniProtKB-ARBA"/>
</dbReference>
<dbReference type="FunFam" id="2.10.25.10:FF:000097">
    <property type="entry name" value="Fibrillin 2"/>
    <property type="match status" value="1"/>
</dbReference>
<dbReference type="PROSITE" id="PS00010">
    <property type="entry name" value="ASX_HYDROXYL"/>
    <property type="match status" value="32"/>
</dbReference>
<dbReference type="InterPro" id="IPR013032">
    <property type="entry name" value="EGF-like_CS"/>
</dbReference>
<dbReference type="FunFam" id="2.10.25.10:FF:000058">
    <property type="entry name" value="Fibrillin 2"/>
    <property type="match status" value="1"/>
</dbReference>
<feature type="domain" description="TB" evidence="14">
    <location>
        <begin position="1811"/>
        <end position="1863"/>
    </location>
</feature>
<feature type="domain" description="TB" evidence="14">
    <location>
        <begin position="1063"/>
        <end position="1103"/>
    </location>
</feature>
<feature type="compositionally biased region" description="Polar residues" evidence="12">
    <location>
        <begin position="1666"/>
        <end position="1683"/>
    </location>
</feature>
<reference evidence="15" key="2">
    <citation type="submission" date="2004-02" db="EMBL/GenBank/DDBJ databases">
        <authorList>
            <consortium name="Genoscope"/>
            <consortium name="Whitehead Institute Centre for Genome Research"/>
        </authorList>
    </citation>
    <scope>NUCLEOTIDE SEQUENCE</scope>
</reference>
<dbReference type="InterPro" id="IPR040872">
    <property type="entry name" value="Fibrillin_U_N"/>
</dbReference>
<evidence type="ECO:0000256" key="9">
    <source>
        <dbReference type="ARBA" id="ARBA00023157"/>
    </source>
</evidence>
<dbReference type="FunFam" id="2.10.25.10:FF:000244">
    <property type="entry name" value="Fibrillin-1"/>
    <property type="match status" value="1"/>
</dbReference>
<dbReference type="PROSITE" id="PS01186">
    <property type="entry name" value="EGF_2"/>
    <property type="match status" value="19"/>
</dbReference>
<feature type="domain" description="EGF-like" evidence="13">
    <location>
        <begin position="1261"/>
        <end position="1302"/>
    </location>
</feature>
<dbReference type="Pfam" id="PF12947">
    <property type="entry name" value="EGF_3"/>
    <property type="match status" value="1"/>
</dbReference>
<dbReference type="FunFam" id="3.90.290.10:FF:000003">
    <property type="entry name" value="Fibrillin 3"/>
    <property type="match status" value="1"/>
</dbReference>
<feature type="domain" description="EGF-like" evidence="13">
    <location>
        <begin position="830"/>
        <end position="867"/>
    </location>
</feature>
<feature type="domain" description="EGF-like" evidence="13">
    <location>
        <begin position="667"/>
        <end position="707"/>
    </location>
</feature>
<comment type="caution">
    <text evidence="11">Lacks conserved residue(s) required for the propagation of feature annotation.</text>
</comment>
<feature type="domain" description="EGF-like" evidence="13">
    <location>
        <begin position="872"/>
        <end position="913"/>
    </location>
</feature>
<feature type="compositionally biased region" description="Low complexity" evidence="12">
    <location>
        <begin position="2670"/>
        <end position="2692"/>
    </location>
</feature>
<evidence type="ECO:0000256" key="2">
    <source>
        <dbReference type="ARBA" id="ARBA00008972"/>
    </source>
</evidence>
<feature type="domain" description="EGF-like" evidence="13">
    <location>
        <begin position="1965"/>
        <end position="2002"/>
    </location>
</feature>
<feature type="region of interest" description="Disordered" evidence="12">
    <location>
        <begin position="2650"/>
        <end position="2731"/>
    </location>
</feature>
<dbReference type="FunFam" id="3.90.290.10:FF:000014">
    <property type="entry name" value="Fibrillin 2"/>
    <property type="match status" value="1"/>
</dbReference>
<evidence type="ECO:0000259" key="14">
    <source>
        <dbReference type="PROSITE" id="PS51364"/>
    </source>
</evidence>
<evidence type="ECO:0000256" key="5">
    <source>
        <dbReference type="ARBA" id="ARBA00022536"/>
    </source>
</evidence>
<evidence type="ECO:0000256" key="3">
    <source>
        <dbReference type="ARBA" id="ARBA00022525"/>
    </source>
</evidence>
<dbReference type="Gene3D" id="2.10.25.10">
    <property type="entry name" value="Laminin"/>
    <property type="match status" value="36"/>
</dbReference>
<dbReference type="InterPro" id="IPR009030">
    <property type="entry name" value="Growth_fac_rcpt_cys_sf"/>
</dbReference>
<feature type="domain" description="TB" evidence="14">
    <location>
        <begin position="1555"/>
        <end position="1604"/>
    </location>
</feature>
<feature type="domain" description="EGF-like" evidence="13">
    <location>
        <begin position="2295"/>
        <end position="2334"/>
    </location>
</feature>
<feature type="domain" description="EGF-like" evidence="13">
    <location>
        <begin position="147"/>
        <end position="179"/>
    </location>
</feature>
<keyword evidence="6" id="KW-0732">Signal</keyword>
<feature type="domain" description="EGF-like" evidence="13">
    <location>
        <begin position="914"/>
        <end position="949"/>
    </location>
</feature>
<dbReference type="GO" id="GO:0005509">
    <property type="term" value="F:calcium ion binding"/>
    <property type="evidence" value="ECO:0007669"/>
    <property type="project" value="InterPro"/>
</dbReference>
<feature type="domain" description="TB" evidence="14">
    <location>
        <begin position="958"/>
        <end position="997"/>
    </location>
</feature>
<feature type="domain" description="EGF-like" evidence="13">
    <location>
        <begin position="1736"/>
        <end position="1773"/>
    </location>
</feature>
<sequence length="3019" mass="326228">PNVCGSRFHSYCCPGWKTLPGGNQCIVRKSSAAPASSQHNNLQEFVRRWLLLQTQHVHVLQWTALPQLWIRSSCLQAGGPTEAWERPEAFDSLRLPPRPAVGAQKASGTACWRSSAVQSCNIRCMNGGSCAEDSCTCPKGYTGSHCGQPVCENGCQNGGRCIGPNRCACVYGFTGPQCERDYRTGPCFTQVSHQMCQGQLSGIICTKTLCCATIGRAWGHPCEQCPAQPHPCRRGFIPNIRTGACQDVDECQAVPGLCAGGNCINTVGSYECKCPAGHRQSDTSHKCEDIDECSTIPGVCDGGECTNTAGSYVCSCPRGYISSTDGSRCVGEQVTCGGAIGSRSQTRRKRRVNVEIRDQRVGTCFSALANGRCAAELNGQYTKMQCCCDTGRCWALGQIPEMCPVRGSEEFRRLCIVGVPQGHGIPNVYPNGNFPTYGFKLPSVPNGNGHGGNGGGGGNGGNGGGFGSASVNESIDVCKHFTNLCLNGRCIPIHASYRCECNMGYKQDVRGECIDVDECVSNPCINGDCVNTPGSYHCKCHEGYQGTPTKQACIDIDECIVNGVMCRNGRCVNTEGSFQCICNAGFELTPDGKNCIGEPQNRVALHGNPDFYKLDLNFSSASPAQDHDECATTNMCLNGMCINEDGSFKCICKPGFALAPNGRYCTDIDECQTPGICMNGRCINSEGSFRCECPPGLAIGMDGRVCVDTHMRTTCYGAIKMGTCSRPFPGAVTKSECCCADPEHGFGEPCYPCPSRNSGSHTPLVPDIPIWKHRRKRSFPSLTDFSIPQLSSRPCATVVSASRQTAEVSVAALFPCACVHGHQTSCSLLDINECALDPDICLNGICENLRGSYRCICNIGYESDTSGKSCVDINECLVNRLLCDNGLCRNTPGSYTCSCPKGFIFKPDSETCEDINECLSSPCVNGVCRNVAGSFNCECSLGSKLDSTNTICVDSMKSTCWLTIQDSRCEVNINGATLKSECCSTLGAAWGSPCEPCEIDTSCSRGFARMKGLVCEDINECEVFPGVCTNGHCVNTQGSFRCECAEGLTLDSTGRTCVDLRSEQCYLKWHEDECGEPLPGRYRVDMCCCTVGAAWGVDCEECPKTGIPGIPSNLPPRERFRQQGGHSDREALLQRHRRVSHLSGPVRPRHLRQHSRQLRVRVFRGLRERLHDDEELHGRERVPAERKPVQERSVRQHGRNLPVFLRHRLPGHARPPELRRYRRMHHHERRLRNPLHQLRGQLRVQLQREYALMPDLRTCADIDECEETPDICDGGQCTNIPGEYRCLCYDGFMASMDMRTCIDVNECDLNPNICLHGDCENTKGSFICHCQLGYFVNKGSTGCTDVDECEIGAHNCAMHAACINVPGSFKCRCRDGWVGDGIECLDQDECAGEDHNCNLNADCLNTPGSYRCACKDGFVGDGFSCSDMDECADNVNLCENGQCLNAPGGYRCECEMGFTPTEDSRACQDIDECNFQNICVFGSCQNLPGMFRCVCDDGYELDRSGGNCTDINECADPMNCINGLCVNTPGGYMCNCPEDFELNPTRVGCVDTRVGNCFLDTNIRGDGGISCSLEIGVGVTRASCCCSLGGAWGNPCELCPPSNSCNANEQIHLTSEVRLGPPEMEIRANAPVLSAAEYKTLCPGGEGFRPNPITVILEGKCLSGRSPRQSQTVPDSPRQSQTVPDRHGVNPPPDIDECQELPGLCQGGICINTFGSFQCECPAGYYLNEETRVCDDIDECVSSIGICGPGTCYNTQGNYTCVCPPEYMQVNGGNNCMGERRGTWRPSLSFSQKEMLSPWLLPLLGADMRKSVCYRNFNDTCENELSFNMTKMVCCCSYNVGKAWNKPCEACPAPASSDYRVLCGNQAPGFIIDIHTGKPIDIDECRDIPGLCAHGVCINQIGSFRCECPMGFSYNNILLICEDIDECSSGDNLCQRNANCINIPGSYRCQCSPGFKLSPNGACVDRNECQEIPNVCSHGSCIDTQGSYRCACHNGFKATADQSMCMDIDECDRQPCGNGTCKNTVGSYNCLCFPGFELTHNNDCMDIDECSALQGQVCRNGQCINGLGFFQCFCHEGYENTPDEKNCVDVNECVRLPGTCSPGTCQNLDGSFRCICPPGYEVQNDQCIGETHIRALDVQSRGAEDSTPTRFPPPDINECEVESNTCQFGTCTNTPGSFQCTCQPGFVLSDNKRRCYGINLTHTRESFCFTKFDAGKCSVPKALNTTKAKCCCSKMPGEGWGLPCELCPRSNEDTNECLDNPGVCQNGICINTDGSFRCECTFGYNLDYTGVKCVDTDECSIGNPCGNGTCTNVVGGFECLCQEGFEPGPMMTCEGRSADTPTSHGGSRVLTISPSFPSDVNECSQNPLLCAFRCVNTFGSYECMCPDGYVLRDDQRMCRDQDECSEGLDDCDSKGMTCKNLIGTFMCICPPGMQRRPDGEGCTDLNECRAKPGICSNGRCVNTVGSYRCECNDGFEPSATGTECIDNRQGYCYTEVLQTMCQQSSTSRISVTKSECCCNVGRGWGSQCELCPLPGTVHFKKMCPLGPGYTTDGRDINECQVLPDLCRNGQCVNTIGSFRCHCNVGYKADFTSTSCVGTAALGVLLLVLLVLPADSLPLFSCTFQTWTSAPCLRSRVTSCVRTQRAATSAPAPEATACSRTGRPAETWTNAPPSSTTASSTASTPSEASPASARLDSRSTRRPVSTTTSAPGPTAAAAPAPPASTRPAASAASAPRASLWTAQAWSVKMWTSAATTIAVSMAVRTCWEATAAAVHRATCSTTSGTSVWTKMSVRADPWCRSASCYNTLGSFKCVCPSGFDFDQTAGGCQDVNECSAGGNPCIYGCSNTDGGYLCGCPGGFYRAGQGHCMSGSGFTGQFTEGDEEDSLSPEACYECKINGGGKNGRHKRSAGENGLKQVPLAAAPGSDSWSVMHSAVSMASVDTQDAIPMNVSLSSLLNKEPLLELLPALQPLENHVRYVITHGNANEHFRLLERRDGKSVLRLGKRPPLPGSYRLEIASL</sequence>
<dbReference type="InterPro" id="IPR000742">
    <property type="entry name" value="EGF"/>
</dbReference>
<dbReference type="PROSITE" id="PS01187">
    <property type="entry name" value="EGF_CA"/>
    <property type="match status" value="15"/>
</dbReference>
<gene>
    <name evidence="15" type="ORF">GSTENG00028894001</name>
</gene>
<feature type="domain" description="TB" evidence="14">
    <location>
        <begin position="362"/>
        <end position="415"/>
    </location>
</feature>
<evidence type="ECO:0000256" key="11">
    <source>
        <dbReference type="PROSITE-ProRule" id="PRU00076"/>
    </source>
</evidence>
<feature type="domain" description="EGF-like" evidence="13">
    <location>
        <begin position="1427"/>
        <end position="1468"/>
    </location>
</feature>
<reference evidence="15" key="1">
    <citation type="journal article" date="2004" name="Nature">
        <title>Genome duplication in the teleost fish Tetraodon nigroviridis reveals the early vertebrate proto-karyotype.</title>
        <authorList>
            <person name="Jaillon O."/>
            <person name="Aury J.-M."/>
            <person name="Brunet F."/>
            <person name="Petit J.-L."/>
            <person name="Stange-Thomann N."/>
            <person name="Mauceli E."/>
            <person name="Bouneau L."/>
            <person name="Fischer C."/>
            <person name="Ozouf-Costaz C."/>
            <person name="Bernot A."/>
            <person name="Nicaud S."/>
            <person name="Jaffe D."/>
            <person name="Fisher S."/>
            <person name="Lutfalla G."/>
            <person name="Dossat C."/>
            <person name="Segurens B."/>
            <person name="Dasilva C."/>
            <person name="Salanoubat M."/>
            <person name="Levy M."/>
            <person name="Boudet N."/>
            <person name="Castellano S."/>
            <person name="Anthouard V."/>
            <person name="Jubin C."/>
            <person name="Castelli V."/>
            <person name="Katinka M."/>
            <person name="Vacherie B."/>
            <person name="Biemont C."/>
            <person name="Skalli Z."/>
            <person name="Cattolico L."/>
            <person name="Poulain J."/>
            <person name="De Berardinis V."/>
            <person name="Cruaud C."/>
            <person name="Duprat S."/>
            <person name="Brottier P."/>
            <person name="Coutanceau J.-P."/>
            <person name="Gouzy J."/>
            <person name="Parra G."/>
            <person name="Lardier G."/>
            <person name="Chapple C."/>
            <person name="McKernan K.J."/>
            <person name="McEwan P."/>
            <person name="Bosak S."/>
            <person name="Kellis M."/>
            <person name="Volff J.-N."/>
            <person name="Guigo R."/>
            <person name="Zody M.C."/>
            <person name="Mesirov J."/>
            <person name="Lindblad-Toh K."/>
            <person name="Birren B."/>
            <person name="Nusbaum C."/>
            <person name="Kahn D."/>
            <person name="Robinson-Rechavi M."/>
            <person name="Laudet V."/>
            <person name="Schachter V."/>
            <person name="Quetier F."/>
            <person name="Saurin W."/>
            <person name="Scarpelli C."/>
            <person name="Wincker P."/>
            <person name="Lander E.S."/>
            <person name="Weissenbach J."/>
            <person name="Roest Crollius H."/>
        </authorList>
    </citation>
    <scope>NUCLEOTIDE SEQUENCE [LARGE SCALE GENOMIC DNA]</scope>
</reference>